<reference evidence="1" key="1">
    <citation type="submission" date="2019-10" db="EMBL/GenBank/DDBJ databases">
        <authorList>
            <consortium name="Genoscope - CEA"/>
            <person name="William W."/>
        </authorList>
    </citation>
    <scope>NUCLEOTIDE SEQUENCE [LARGE SCALE GENOMIC DNA]</scope>
    <source>
        <strain evidence="1">BBR_PRJEB10992</strain>
    </source>
</reference>
<dbReference type="EMBL" id="CZCU02000135">
    <property type="protein sequence ID" value="VXD17454.1"/>
    <property type="molecule type" value="Genomic_DNA"/>
</dbReference>
<gene>
    <name evidence="1" type="ORF">PL8927_60039</name>
</gene>
<evidence type="ECO:0000313" key="2">
    <source>
        <dbReference type="Proteomes" id="UP000184550"/>
    </source>
</evidence>
<organism evidence="1 2">
    <name type="scientific">Planktothrix serta PCC 8927</name>
    <dbReference type="NCBI Taxonomy" id="671068"/>
    <lineage>
        <taxon>Bacteria</taxon>
        <taxon>Bacillati</taxon>
        <taxon>Cyanobacteriota</taxon>
        <taxon>Cyanophyceae</taxon>
        <taxon>Oscillatoriophycideae</taxon>
        <taxon>Oscillatoriales</taxon>
        <taxon>Microcoleaceae</taxon>
        <taxon>Planktothrix</taxon>
    </lineage>
</organism>
<dbReference type="Proteomes" id="UP000184550">
    <property type="component" value="Unassembled WGS sequence"/>
</dbReference>
<sequence length="332" mass="38078">MSSGIDAAITPPENGDKLFVMVTDLYQNNEDVTLLNKKIKETYLNQERKGYAVGIVAIKSEFNGTVYHEVGNTLETFPYTTEGKKPEQFRPFYILFLGPYKDISYYFDKLKRDGGQLLEDSKFIIFSPENLVSKPFSISEAEQPLPQDLKQPHSLNNGKISVEVENNENFQLWEIDRNSTEEFKINYNVVLNPVNYALTLEPNSIDVNFKIKAFDIWEKQFKDQSNNSPAKTALQLNEWKQTDNQLSFVTTLRPDSFPEPGIYLFTVDVVAKSLQEPAWWEEWSVSIENGENDGSKTHNLSDFLKGLKTLTTELMEKNPPVIGHFCYAIQKN</sequence>
<dbReference type="RefSeq" id="WP_083616911.1">
    <property type="nucleotide sequence ID" value="NZ_LR734825.1"/>
</dbReference>
<dbReference type="AlphaFoldDB" id="A0A7Z9DZD4"/>
<proteinExistence type="predicted"/>
<name>A0A7Z9DZD4_9CYAN</name>
<dbReference type="OrthoDB" id="512896at2"/>
<comment type="caution">
    <text evidence="1">The sequence shown here is derived from an EMBL/GenBank/DDBJ whole genome shotgun (WGS) entry which is preliminary data.</text>
</comment>
<accession>A0A7Z9DZD4</accession>
<protein>
    <submittedName>
        <fullName evidence="1">Uncharacterized protein</fullName>
    </submittedName>
</protein>
<keyword evidence="2" id="KW-1185">Reference proteome</keyword>
<evidence type="ECO:0000313" key="1">
    <source>
        <dbReference type="EMBL" id="VXD17454.1"/>
    </source>
</evidence>